<dbReference type="EMBL" id="VSRR010096581">
    <property type="protein sequence ID" value="MPC93915.1"/>
    <property type="molecule type" value="Genomic_DNA"/>
</dbReference>
<dbReference type="Proteomes" id="UP000324222">
    <property type="component" value="Unassembled WGS sequence"/>
</dbReference>
<evidence type="ECO:0000256" key="1">
    <source>
        <dbReference type="SAM" id="MobiDB-lite"/>
    </source>
</evidence>
<evidence type="ECO:0000313" key="3">
    <source>
        <dbReference type="Proteomes" id="UP000324222"/>
    </source>
</evidence>
<feature type="region of interest" description="Disordered" evidence="1">
    <location>
        <begin position="1"/>
        <end position="102"/>
    </location>
</feature>
<protein>
    <submittedName>
        <fullName evidence="2">Uncharacterized protein</fullName>
    </submittedName>
</protein>
<accession>A0A5B7JH37</accession>
<feature type="region of interest" description="Disordered" evidence="1">
    <location>
        <begin position="127"/>
        <end position="154"/>
    </location>
</feature>
<evidence type="ECO:0000313" key="2">
    <source>
        <dbReference type="EMBL" id="MPC93915.1"/>
    </source>
</evidence>
<feature type="compositionally biased region" description="Polar residues" evidence="1">
    <location>
        <begin position="34"/>
        <end position="59"/>
    </location>
</feature>
<name>A0A5B7JH37_PORTR</name>
<reference evidence="2 3" key="1">
    <citation type="submission" date="2019-05" db="EMBL/GenBank/DDBJ databases">
        <title>Another draft genome of Portunus trituberculatus and its Hox gene families provides insights of decapod evolution.</title>
        <authorList>
            <person name="Jeong J.-H."/>
            <person name="Song I."/>
            <person name="Kim S."/>
            <person name="Choi T."/>
            <person name="Kim D."/>
            <person name="Ryu S."/>
            <person name="Kim W."/>
        </authorList>
    </citation>
    <scope>NUCLEOTIDE SEQUENCE [LARGE SCALE GENOMIC DNA]</scope>
    <source>
        <tissue evidence="2">Muscle</tissue>
    </source>
</reference>
<proteinExistence type="predicted"/>
<sequence length="154" mass="17122">MNGTNADKPLTNGRKIENGDQEIKTEEDEDSKTPENTTKHQQSPPNATKTDNVETSLINGETDGGEKEKEASEGKNDPSDRPRKGKMKGGGGKGKGLLKNSEVVAMRERRVKEKRREAAIKAAEIYRKIQEGGEEEEEEEEDEEDEDETFEDTG</sequence>
<feature type="compositionally biased region" description="Acidic residues" evidence="1">
    <location>
        <begin position="132"/>
        <end position="154"/>
    </location>
</feature>
<dbReference type="OrthoDB" id="10264738at2759"/>
<keyword evidence="3" id="KW-1185">Reference proteome</keyword>
<dbReference type="AlphaFoldDB" id="A0A5B7JH37"/>
<feature type="compositionally biased region" description="Basic and acidic residues" evidence="1">
    <location>
        <begin position="64"/>
        <end position="82"/>
    </location>
</feature>
<organism evidence="2 3">
    <name type="scientific">Portunus trituberculatus</name>
    <name type="common">Swimming crab</name>
    <name type="synonym">Neptunus trituberculatus</name>
    <dbReference type="NCBI Taxonomy" id="210409"/>
    <lineage>
        <taxon>Eukaryota</taxon>
        <taxon>Metazoa</taxon>
        <taxon>Ecdysozoa</taxon>
        <taxon>Arthropoda</taxon>
        <taxon>Crustacea</taxon>
        <taxon>Multicrustacea</taxon>
        <taxon>Malacostraca</taxon>
        <taxon>Eumalacostraca</taxon>
        <taxon>Eucarida</taxon>
        <taxon>Decapoda</taxon>
        <taxon>Pleocyemata</taxon>
        <taxon>Brachyura</taxon>
        <taxon>Eubrachyura</taxon>
        <taxon>Portunoidea</taxon>
        <taxon>Portunidae</taxon>
        <taxon>Portuninae</taxon>
        <taxon>Portunus</taxon>
    </lineage>
</organism>
<comment type="caution">
    <text evidence="2">The sequence shown here is derived from an EMBL/GenBank/DDBJ whole genome shotgun (WGS) entry which is preliminary data.</text>
</comment>
<feature type="compositionally biased region" description="Basic and acidic residues" evidence="1">
    <location>
        <begin position="14"/>
        <end position="24"/>
    </location>
</feature>
<gene>
    <name evidence="2" type="ORF">E2C01_089062</name>
</gene>